<protein>
    <recommendedName>
        <fullName evidence="4">Ricin B lectin domain-containing protein</fullName>
    </recommendedName>
</protein>
<dbReference type="Proteomes" id="UP001501490">
    <property type="component" value="Unassembled WGS sequence"/>
</dbReference>
<dbReference type="SUPFAM" id="SSF69318">
    <property type="entry name" value="Integrin alpha N-terminal domain"/>
    <property type="match status" value="1"/>
</dbReference>
<name>A0ABP7ADV1_9ACTN</name>
<proteinExistence type="predicted"/>
<dbReference type="InterPro" id="IPR035992">
    <property type="entry name" value="Ricin_B-like_lectins"/>
</dbReference>
<evidence type="ECO:0000313" key="2">
    <source>
        <dbReference type="EMBL" id="GAA3629981.1"/>
    </source>
</evidence>
<feature type="region of interest" description="Disordered" evidence="1">
    <location>
        <begin position="335"/>
        <end position="368"/>
    </location>
</feature>
<dbReference type="Gene3D" id="2.80.10.50">
    <property type="match status" value="1"/>
</dbReference>
<evidence type="ECO:0008006" key="4">
    <source>
        <dbReference type="Google" id="ProtNLM"/>
    </source>
</evidence>
<keyword evidence="3" id="KW-1185">Reference proteome</keyword>
<dbReference type="SUPFAM" id="SSF50370">
    <property type="entry name" value="Ricin B-like lectins"/>
    <property type="match status" value="1"/>
</dbReference>
<evidence type="ECO:0000313" key="3">
    <source>
        <dbReference type="Proteomes" id="UP001501490"/>
    </source>
</evidence>
<accession>A0ABP7ADV1</accession>
<reference evidence="3" key="1">
    <citation type="journal article" date="2019" name="Int. J. Syst. Evol. Microbiol.">
        <title>The Global Catalogue of Microorganisms (GCM) 10K type strain sequencing project: providing services to taxonomists for standard genome sequencing and annotation.</title>
        <authorList>
            <consortium name="The Broad Institute Genomics Platform"/>
            <consortium name="The Broad Institute Genome Sequencing Center for Infectious Disease"/>
            <person name="Wu L."/>
            <person name="Ma J."/>
        </authorList>
    </citation>
    <scope>NUCLEOTIDE SEQUENCE [LARGE SCALE GENOMIC DNA]</scope>
    <source>
        <strain evidence="3">JCM 16929</strain>
    </source>
</reference>
<gene>
    <name evidence="2" type="ORF">GCM10022236_35430</name>
</gene>
<evidence type="ECO:0000256" key="1">
    <source>
        <dbReference type="SAM" id="MobiDB-lite"/>
    </source>
</evidence>
<feature type="compositionally biased region" description="Basic and acidic residues" evidence="1">
    <location>
        <begin position="63"/>
        <end position="72"/>
    </location>
</feature>
<dbReference type="PROSITE" id="PS50231">
    <property type="entry name" value="RICIN_B_LECTIN"/>
    <property type="match status" value="1"/>
</dbReference>
<dbReference type="InterPro" id="IPR028994">
    <property type="entry name" value="Integrin_alpha_N"/>
</dbReference>
<sequence>MTSHDSASRSPRPRSYLLVALLILGLTAALGTPALAAPRTDDLSTRGASAPAANLKAITAMDSKRSELRQEPSKQAAKGKVSTNVKSLAATGSAGTPTQNMGNPAQKTVFQVDKLSIAKTTNDADGNTSTQQAAALNANMTGVDGSHTTGDVAEPGRAIIDHQYPTSGGRFVNGNAESTLALREGVAGSDAVWSLGTISQTAEQPTMGSPTLSPAAGTTYAIVQGGVAVTNTAATGNSAFGTQVSSTAVGASPGDDQQWAVVDSGAGDGTVLLVSRADGLCLTREGPNDAQVAAVDTCTSDASRHWEFLNDAGDLLILPPNGAVLFSAALGSANGSGQAGPLSPTTDQSWDVRPIEEKGGSVPTWSAPRANGYTTGNLTAPYDLAVGDLDGAIGSDQLYHDEAVVAYTDSDDNWALRVIDYNANASRLLVTAPASSISFGKNGQVVNGKWYPGSLIVQVGDFDGDGTNEILAGFQDGDGDLTLSFWRYVANADGSRSLNLVNTDNCNSCDGQPFKGSGPAQTLVSGYTDTAAGDFDGDGAADLAVAFATSTKSTFDSSVLTPSLGVVTFNPDLSIRSTEVTRTGIAHYLPLALQADPTRTGAGLQLQSGIFDMDPDTGFGYQRRELAMSWVSVTYEGEENCTFTDECDLYGRTPQFQFYAVNDTTCPSGSSYSVCTTTAAMTSKQPGLTSPYPQHTKTYDEVKYGDPQPDVQPMVMTAGAFGGTGADDPPVWGLWFLQWRRNLQTDGATNDYQVATSWVVPWKDAADPSTPVITDSYIDHASSNPMYFAVTAYDRFGDSMILGSPVLLDVDNSDSLDMLAAQPPKFADYLGGKMVNATVSPNYYLSTTSTSGTEWSSSVSNANTWSNGGSTEDSAKATLAAGLGPFDAGASASVTEKFKAAWTGSNTTSTDSSGSKSLSIQSSAIDDDVIRSSVHDYQVYRYPVLGNLAGGTTCGGSACNPYYEVTIPGTTVWKTGTGMTTSGYSASWTNDNALSYPQLNPDGTVPLSDVGPYSYTDGSGTTQTTSTPLYNQANQLGGDSTGATLTLNASTGGGSVTTSGHNWDSDTELNASASVTVGVPKVDGGTFDFSTTNGFQASKTFLKTTTSSNKTTTGTAFQLAAPEFTSDDGYQVGSAVYYSTAGTPKVVHGVNLIQSAYGTFFSGNDYGKYSDVALNLPGRMVIDNDSNDNRQSPYLSTSQARQLVRGFQTVQVDGSNTYLNTAGAPFSGNPTSGTPMKFTVPVQNLSLVAMPSGTTAHFFAVPVNGLNNTVTGDRIEIGSVPVAALGAQGQETVTSPTWTAPSVSDAQQYRIFIVLDEDGTMTEVHPLALTGATCADETGVLDPDGTATALYDLTSSDATAADPTACGQNNQGYGLVTISPAASAVGAVEHGTPAKPAKVTLDGAGLLDGVPSHEKLGGSDRVPVVPLDANLTGVVYAKADLHSTDHQPVLVYDGEPAKGKLIYDGRMPGVSATSGGAMTFSWTPATPGLHELHTVILGSSSAGQDDEQVFRVWVDSHPRPRPFAVSAAADKTTVQAGSSVSISGTVTPTLPTADDRDIALQVAHGDTWATVGEKNTAADGSYSFTLPQPKSGTYVYRVKKFAAGGRSTAYSAEITITVLNGFVVTAKTGSTDLDPDRTTTIAGTALPAQQARSDRAVQLQIKQGTTWARVADGATTAGGSYTFTVRPPADRTAAYRVVKQATATLKAASSPPVMITVSKPFAVSVKAKPTRIVKGHSAKITGRVTPAVAMARDRTVQLQRRSGSAWKTVSTTGTTAGGAYGFTVKSTKTGTFGYRVVKTATSGKKAAHSTTVTIKVVKH</sequence>
<comment type="caution">
    <text evidence="2">The sequence shown here is derived from an EMBL/GenBank/DDBJ whole genome shotgun (WGS) entry which is preliminary data.</text>
</comment>
<organism evidence="2 3">
    <name type="scientific">Microlunatus ginsengisoli</name>
    <dbReference type="NCBI Taxonomy" id="363863"/>
    <lineage>
        <taxon>Bacteria</taxon>
        <taxon>Bacillati</taxon>
        <taxon>Actinomycetota</taxon>
        <taxon>Actinomycetes</taxon>
        <taxon>Propionibacteriales</taxon>
        <taxon>Propionibacteriaceae</taxon>
        <taxon>Microlunatus</taxon>
    </lineage>
</organism>
<feature type="region of interest" description="Disordered" evidence="1">
    <location>
        <begin position="63"/>
        <end position="85"/>
    </location>
</feature>
<dbReference type="EMBL" id="BAABAB010000026">
    <property type="protein sequence ID" value="GAA3629981.1"/>
    <property type="molecule type" value="Genomic_DNA"/>
</dbReference>
<dbReference type="RefSeq" id="WP_344807002.1">
    <property type="nucleotide sequence ID" value="NZ_BAABAB010000026.1"/>
</dbReference>